<comment type="caution">
    <text evidence="2">The sequence shown here is derived from an EMBL/GenBank/DDBJ whole genome shotgun (WGS) entry which is preliminary data.</text>
</comment>
<feature type="compositionally biased region" description="Gly residues" evidence="1">
    <location>
        <begin position="535"/>
        <end position="563"/>
    </location>
</feature>
<proteinExistence type="predicted"/>
<feature type="region of interest" description="Disordered" evidence="1">
    <location>
        <begin position="423"/>
        <end position="563"/>
    </location>
</feature>
<dbReference type="Pfam" id="PF12779">
    <property type="entry name" value="WXXGXW"/>
    <property type="match status" value="3"/>
</dbReference>
<dbReference type="RefSeq" id="WP_345684822.1">
    <property type="nucleotide sequence ID" value="NZ_BAABRO010000007.1"/>
</dbReference>
<gene>
    <name evidence="2" type="ORF">Rcae01_03446</name>
</gene>
<reference evidence="2 3" key="1">
    <citation type="submission" date="2024-02" db="EMBL/GenBank/DDBJ databases">
        <title>Rhodopirellula caenicola NBRC 110016.</title>
        <authorList>
            <person name="Ichikawa N."/>
            <person name="Katano-Makiyama Y."/>
            <person name="Hidaka K."/>
        </authorList>
    </citation>
    <scope>NUCLEOTIDE SEQUENCE [LARGE SCALE GENOMIC DNA]</scope>
    <source>
        <strain evidence="2 3">NBRC 110016</strain>
    </source>
</reference>
<dbReference type="InterPro" id="IPR024447">
    <property type="entry name" value="YXWGXW_rpt"/>
</dbReference>
<keyword evidence="3" id="KW-1185">Reference proteome</keyword>
<evidence type="ECO:0000256" key="1">
    <source>
        <dbReference type="SAM" id="MobiDB-lite"/>
    </source>
</evidence>
<evidence type="ECO:0000313" key="2">
    <source>
        <dbReference type="EMBL" id="GAA5507988.1"/>
    </source>
</evidence>
<feature type="compositionally biased region" description="Polar residues" evidence="1">
    <location>
        <begin position="448"/>
        <end position="472"/>
    </location>
</feature>
<evidence type="ECO:0000313" key="3">
    <source>
        <dbReference type="Proteomes" id="UP001416858"/>
    </source>
</evidence>
<feature type="compositionally biased region" description="Polar residues" evidence="1">
    <location>
        <begin position="509"/>
        <end position="523"/>
    </location>
</feature>
<dbReference type="EMBL" id="BAABRO010000007">
    <property type="protein sequence ID" value="GAA5507988.1"/>
    <property type="molecule type" value="Genomic_DNA"/>
</dbReference>
<organism evidence="2 3">
    <name type="scientific">Novipirellula caenicola</name>
    <dbReference type="NCBI Taxonomy" id="1536901"/>
    <lineage>
        <taxon>Bacteria</taxon>
        <taxon>Pseudomonadati</taxon>
        <taxon>Planctomycetota</taxon>
        <taxon>Planctomycetia</taxon>
        <taxon>Pirellulales</taxon>
        <taxon>Pirellulaceae</taxon>
        <taxon>Novipirellula</taxon>
    </lineage>
</organism>
<feature type="compositionally biased region" description="Low complexity" evidence="1">
    <location>
        <begin position="492"/>
        <end position="503"/>
    </location>
</feature>
<accession>A0ABP9VS44</accession>
<protein>
    <recommendedName>
        <fullName evidence="4">YXWGXW repeat (2 copies)</fullName>
    </recommendedName>
</protein>
<sequence length="563" mass="62050">MSQNPLSAITTLHTLVFATMGLCWIGNVDPVLAQIESGVPQPPPPPQATADNPATVAAIDVIDRDATNELESNELGSNELGYRALLQGPVHEAFASQADSGVILHPRVHSEKPPANVREQPPEDRPVGDNLLWIPGYWSWDDQAAKYVWVSGVYRKVPPGRTWVPGYWSTRGEGYQWTSGFWSSTRAGVDDQVYLPPPPQSIDNGPSVPPPDDDFFWLPGSWEYDDGGYWWRSGYWTRHYEGWVWQPDCYITTPHGYVYNTGYWDLLPPDRGMLYSPVEFDRPVYLNPGFVYRPRLPLANSAALLLNLFVRRGHPGFYYGNYYGPSYASLGYQPWYDLGYGSGGFGSRYAVPWLSYYDWNYGQRGFDFRGSMGRYKNYYGKPDRGGSKSVKIDADIAKFAKNGKPERRSGDNAVRGSLDDIVLRDFNGQSPPRVDRQAKGKSSKHVDNFSTAKPKNNFDSQRGSNAVFTPSQPKHDNPKHSTRGMAVENQGKKSQAKSSSTQTFDRGRSPSSIEHPQASSRSPGSFGRSDKGNGKSVGGGNSGKGGGGKGNSGKGGGKGGGKK</sequence>
<name>A0ABP9VS44_9BACT</name>
<dbReference type="Proteomes" id="UP001416858">
    <property type="component" value="Unassembled WGS sequence"/>
</dbReference>
<evidence type="ECO:0008006" key="4">
    <source>
        <dbReference type="Google" id="ProtNLM"/>
    </source>
</evidence>